<keyword evidence="7" id="KW-0677">Repeat</keyword>
<dbReference type="SUPFAM" id="SSF52075">
    <property type="entry name" value="Outer arm dynein light chain 1"/>
    <property type="match status" value="1"/>
</dbReference>
<dbReference type="STRING" id="1265818.MAQA_06808"/>
<dbReference type="PATRIC" id="fig|1265818.5.peg.1361"/>
<organism evidence="12 13">
    <name type="scientific">Listeria aquatica FSL S10-1188</name>
    <dbReference type="NCBI Taxonomy" id="1265818"/>
    <lineage>
        <taxon>Bacteria</taxon>
        <taxon>Bacillati</taxon>
        <taxon>Bacillota</taxon>
        <taxon>Bacilli</taxon>
        <taxon>Bacillales</taxon>
        <taxon>Listeriaceae</taxon>
        <taxon>Listeria</taxon>
    </lineage>
</organism>
<feature type="domain" description="MucBP" evidence="11">
    <location>
        <begin position="195"/>
        <end position="256"/>
    </location>
</feature>
<keyword evidence="3" id="KW-0134">Cell wall</keyword>
<evidence type="ECO:0000256" key="9">
    <source>
        <dbReference type="SAM" id="Phobius"/>
    </source>
</evidence>
<dbReference type="Pfam" id="PF00746">
    <property type="entry name" value="Gram_pos_anchor"/>
    <property type="match status" value="1"/>
</dbReference>
<evidence type="ECO:0000256" key="6">
    <source>
        <dbReference type="ARBA" id="ARBA00022729"/>
    </source>
</evidence>
<keyword evidence="4" id="KW-0964">Secreted</keyword>
<reference evidence="12 13" key="1">
    <citation type="journal article" date="2014" name="Int. J. Syst. Evol. Microbiol.">
        <title>Listeria floridensis sp. nov., Listeria aquatica sp. nov., Listeria cornellensis sp. nov., Listeria riparia sp. nov. and Listeria grandensis sp. nov., from agricultural and natural environments.</title>
        <authorList>
            <person name="den Bakker H.C."/>
            <person name="Warchocki S."/>
            <person name="Wright E.M."/>
            <person name="Allred A.F."/>
            <person name="Ahlstrom C."/>
            <person name="Manuel C.S."/>
            <person name="Stasiewicz M.J."/>
            <person name="Burrell A."/>
            <person name="Roof S."/>
            <person name="Strawn L."/>
            <person name="Fortes E.D."/>
            <person name="Nightingale K.K."/>
            <person name="Kephart D."/>
            <person name="Wiedmann M."/>
        </authorList>
    </citation>
    <scope>NUCLEOTIDE SEQUENCE [LARGE SCALE GENOMIC DNA]</scope>
    <source>
        <strain evidence="12 13">FSL S10-1188</strain>
    </source>
</reference>
<keyword evidence="5" id="KW-0433">Leucine-rich repeat</keyword>
<dbReference type="InterPro" id="IPR014755">
    <property type="entry name" value="Cu-Rt/internalin_Ig-like"/>
</dbReference>
<comment type="caution">
    <text evidence="12">The sequence shown here is derived from an EMBL/GenBank/DDBJ whole genome shotgun (WGS) entry which is preliminary data.</text>
</comment>
<evidence type="ECO:0000256" key="8">
    <source>
        <dbReference type="ARBA" id="ARBA00023088"/>
    </source>
</evidence>
<dbReference type="PANTHER" id="PTHR46652">
    <property type="entry name" value="LEUCINE-RICH REPEAT AND IQ DOMAIN-CONTAINING PROTEIN 1-RELATED"/>
    <property type="match status" value="1"/>
</dbReference>
<dbReference type="PANTHER" id="PTHR46652:SF3">
    <property type="entry name" value="LEUCINE-RICH REPEAT-CONTAINING PROTEIN 9"/>
    <property type="match status" value="1"/>
</dbReference>
<protein>
    <submittedName>
        <fullName evidence="12">Uncharacterized protein</fullName>
    </submittedName>
</protein>
<evidence type="ECO:0000313" key="13">
    <source>
        <dbReference type="Proteomes" id="UP000019246"/>
    </source>
</evidence>
<name>W7AXS5_9LIST</name>
<comment type="similarity">
    <text evidence="2">Belongs to the internalin family.</text>
</comment>
<feature type="domain" description="MucBP" evidence="11">
    <location>
        <begin position="262"/>
        <end position="324"/>
    </location>
</feature>
<evidence type="ECO:0000313" key="12">
    <source>
        <dbReference type="EMBL" id="EUJ19839.1"/>
    </source>
</evidence>
<dbReference type="InterPro" id="IPR019931">
    <property type="entry name" value="LPXTG_anchor"/>
</dbReference>
<evidence type="ECO:0000259" key="10">
    <source>
        <dbReference type="Pfam" id="PF00746"/>
    </source>
</evidence>
<evidence type="ECO:0000256" key="7">
    <source>
        <dbReference type="ARBA" id="ARBA00022737"/>
    </source>
</evidence>
<proteinExistence type="inferred from homology"/>
<evidence type="ECO:0000256" key="3">
    <source>
        <dbReference type="ARBA" id="ARBA00022512"/>
    </source>
</evidence>
<dbReference type="InterPro" id="IPR032675">
    <property type="entry name" value="LRR_dom_sf"/>
</dbReference>
<gene>
    <name evidence="12" type="ORF">MAQA_06808</name>
</gene>
<sequence>MSWNQVSDLSPLTGNDYIENLQLNHNHLSNIAPISTMKNLNVLYLNQNNLTSIEALKSLRHLQLAYFDGNHITDLSPMKNFYESMVKIGDYQGMQLQNQTINLPPVTVQKGETAVSNNPTLDFNGNPMPVTSVSDAGKISDDHKTISFSNLPEGLTTATYNVELHTTSNSGVPMDYSLKVTQPIQVRPAAKTGRVHVFYKDEMGKELASQEVLSGNIDDNYQTVQKQIDNYQLKKVEGSPSGKYTAANQTVTYIYEKVDGKPVTVKYVDTSGNELAPADSLTGKLGDPFHVVPKKIDGWHLKSIPTNVDGQFSEVNQAVTFVYEEAKASILPEKPIINQNQVMPLDPIEKPTKHLKEISCLEKDRIIPLASVSSDLPSFQNTVVKTSLAKPITNKKNTQKLLPKTGDTSSALLYVLSGFIFILTSWFLLKRKRMNGQSFHL</sequence>
<dbReference type="PROSITE" id="PS51450">
    <property type="entry name" value="LRR"/>
    <property type="match status" value="2"/>
</dbReference>
<keyword evidence="9" id="KW-0472">Membrane</keyword>
<keyword evidence="9" id="KW-1133">Transmembrane helix</keyword>
<evidence type="ECO:0000256" key="2">
    <source>
        <dbReference type="ARBA" id="ARBA00009432"/>
    </source>
</evidence>
<keyword evidence="8" id="KW-0572">Peptidoglycan-anchor</keyword>
<keyword evidence="13" id="KW-1185">Reference proteome</keyword>
<dbReference type="AlphaFoldDB" id="W7AXS5"/>
<keyword evidence="9" id="KW-0812">Transmembrane</keyword>
<dbReference type="InterPro" id="IPR001611">
    <property type="entry name" value="Leu-rich_rpt"/>
</dbReference>
<keyword evidence="6" id="KW-0732">Signal</keyword>
<dbReference type="InterPro" id="IPR050836">
    <property type="entry name" value="SDS22/Internalin_LRR"/>
</dbReference>
<dbReference type="Gene3D" id="2.60.40.1220">
    <property type="match status" value="1"/>
</dbReference>
<dbReference type="EMBL" id="AOCG01000006">
    <property type="protein sequence ID" value="EUJ19839.1"/>
    <property type="molecule type" value="Genomic_DNA"/>
</dbReference>
<feature type="transmembrane region" description="Helical" evidence="9">
    <location>
        <begin position="411"/>
        <end position="429"/>
    </location>
</feature>
<evidence type="ECO:0000256" key="5">
    <source>
        <dbReference type="ARBA" id="ARBA00022614"/>
    </source>
</evidence>
<dbReference type="NCBIfam" id="TIGR01167">
    <property type="entry name" value="LPXTG_anchor"/>
    <property type="match status" value="1"/>
</dbReference>
<evidence type="ECO:0000259" key="11">
    <source>
        <dbReference type="Pfam" id="PF06458"/>
    </source>
</evidence>
<accession>W7AXS5</accession>
<evidence type="ECO:0000256" key="4">
    <source>
        <dbReference type="ARBA" id="ARBA00022525"/>
    </source>
</evidence>
<dbReference type="Pfam" id="PF06458">
    <property type="entry name" value="MucBP"/>
    <property type="match status" value="2"/>
</dbReference>
<dbReference type="Gene3D" id="3.10.20.320">
    <property type="entry name" value="Putative peptidoglycan bound protein (lpxtg motif)"/>
    <property type="match status" value="2"/>
</dbReference>
<comment type="subcellular location">
    <subcellularLocation>
        <location evidence="1">Secreted</location>
        <location evidence="1">Cell wall</location>
        <topology evidence="1">Peptidoglycan-anchor</topology>
    </subcellularLocation>
</comment>
<dbReference type="Proteomes" id="UP000019246">
    <property type="component" value="Unassembled WGS sequence"/>
</dbReference>
<dbReference type="Gene3D" id="3.80.10.10">
    <property type="entry name" value="Ribonuclease Inhibitor"/>
    <property type="match status" value="1"/>
</dbReference>
<dbReference type="InterPro" id="IPR009459">
    <property type="entry name" value="MucBP_dom"/>
</dbReference>
<evidence type="ECO:0000256" key="1">
    <source>
        <dbReference type="ARBA" id="ARBA00004168"/>
    </source>
</evidence>
<feature type="domain" description="Gram-positive cocci surface proteins LPxTG" evidence="10">
    <location>
        <begin position="395"/>
        <end position="435"/>
    </location>
</feature>